<gene>
    <name evidence="3" type="ORF">US42_C0011G0038</name>
</gene>
<evidence type="ECO:0000313" key="3">
    <source>
        <dbReference type="EMBL" id="KKQ27300.1"/>
    </source>
</evidence>
<dbReference type="STRING" id="1619046.US42_C0011G0038"/>
<dbReference type="PANTHER" id="PTHR45947">
    <property type="entry name" value="SULFOQUINOVOSYL TRANSFERASE SQD2"/>
    <property type="match status" value="1"/>
</dbReference>
<accession>A0A0G0GMB1</accession>
<dbReference type="Gene3D" id="3.40.50.2000">
    <property type="entry name" value="Glycogen Phosphorylase B"/>
    <property type="match status" value="2"/>
</dbReference>
<protein>
    <submittedName>
        <fullName evidence="3">Glycosyltransferase</fullName>
    </submittedName>
</protein>
<keyword evidence="3" id="KW-0808">Transferase</keyword>
<dbReference type="Proteomes" id="UP000034849">
    <property type="component" value="Unassembled WGS sequence"/>
</dbReference>
<dbReference type="Pfam" id="PF00534">
    <property type="entry name" value="Glycos_transf_1"/>
    <property type="match status" value="1"/>
</dbReference>
<comment type="caution">
    <text evidence="3">The sequence shown here is derived from an EMBL/GenBank/DDBJ whole genome shotgun (WGS) entry which is preliminary data.</text>
</comment>
<dbReference type="Pfam" id="PF13439">
    <property type="entry name" value="Glyco_transf_4"/>
    <property type="match status" value="1"/>
</dbReference>
<feature type="domain" description="Glycosyl transferase family 1" evidence="1">
    <location>
        <begin position="222"/>
        <end position="354"/>
    </location>
</feature>
<evidence type="ECO:0000259" key="1">
    <source>
        <dbReference type="Pfam" id="PF00534"/>
    </source>
</evidence>
<evidence type="ECO:0000259" key="2">
    <source>
        <dbReference type="Pfam" id="PF13439"/>
    </source>
</evidence>
<proteinExistence type="predicted"/>
<reference evidence="3 4" key="1">
    <citation type="journal article" date="2015" name="Nature">
        <title>rRNA introns, odd ribosomes, and small enigmatic genomes across a large radiation of phyla.</title>
        <authorList>
            <person name="Brown C.T."/>
            <person name="Hug L.A."/>
            <person name="Thomas B.C."/>
            <person name="Sharon I."/>
            <person name="Castelle C.J."/>
            <person name="Singh A."/>
            <person name="Wilkins M.J."/>
            <person name="Williams K.H."/>
            <person name="Banfield J.F."/>
        </authorList>
    </citation>
    <scope>NUCLEOTIDE SEQUENCE [LARGE SCALE GENOMIC DNA]</scope>
</reference>
<feature type="domain" description="Glycosyltransferase subfamily 4-like N-terminal" evidence="2">
    <location>
        <begin position="15"/>
        <end position="189"/>
    </location>
</feature>
<organism evidence="3 4">
    <name type="scientific">Candidatus Magasanikbacteria bacterium GW2011_GWC2_37_14</name>
    <dbReference type="NCBI Taxonomy" id="1619046"/>
    <lineage>
        <taxon>Bacteria</taxon>
        <taxon>Candidatus Magasanikiibacteriota</taxon>
    </lineage>
</organism>
<sequence length="355" mass="41425">MKICLINNLYPPYAVGGTERFVEEQAVELVSQGQQVMIITARPYQGWSYIHPVAGKDGKVTIYRLWQPNIFWYKDLAKHGLLTKLIWHFFDIFNFWLNKEVKDILKKERPDEVWTHNLTGIGFGIPKIIQKIGIKQVHYLHDVQLIEPSGVIAWPGEKLKFSQKFYGFLMKKKFGRPEVVIALSKFLEEFYWFKKFFPGSRWETKNEKMVLRLPKELPEVTDFLFVGSLVKHKGVELLLQAWESISGRANLHIVGDGELLPLVELWSQEFNNVNIYGRLEREDLARVYEKCQVLLFTSTCLENRPKVILEALQNGFYIIASDTGGVRELLTVNENAWLFKPGDLEELVKRMKRFT</sequence>
<evidence type="ECO:0000313" key="4">
    <source>
        <dbReference type="Proteomes" id="UP000034849"/>
    </source>
</evidence>
<dbReference type="InterPro" id="IPR001296">
    <property type="entry name" value="Glyco_trans_1"/>
</dbReference>
<dbReference type="AlphaFoldDB" id="A0A0G0GMB1"/>
<dbReference type="PANTHER" id="PTHR45947:SF13">
    <property type="entry name" value="TRANSFERASE"/>
    <property type="match status" value="1"/>
</dbReference>
<dbReference type="InterPro" id="IPR028098">
    <property type="entry name" value="Glyco_trans_4-like_N"/>
</dbReference>
<dbReference type="EMBL" id="LBSX01000011">
    <property type="protein sequence ID" value="KKQ27300.1"/>
    <property type="molecule type" value="Genomic_DNA"/>
</dbReference>
<dbReference type="SUPFAM" id="SSF53756">
    <property type="entry name" value="UDP-Glycosyltransferase/glycogen phosphorylase"/>
    <property type="match status" value="1"/>
</dbReference>
<dbReference type="GO" id="GO:0016757">
    <property type="term" value="F:glycosyltransferase activity"/>
    <property type="evidence" value="ECO:0007669"/>
    <property type="project" value="InterPro"/>
</dbReference>
<name>A0A0G0GMB1_9BACT</name>
<dbReference type="InterPro" id="IPR050194">
    <property type="entry name" value="Glycosyltransferase_grp1"/>
</dbReference>